<dbReference type="GO" id="GO:0005634">
    <property type="term" value="C:nucleus"/>
    <property type="evidence" value="ECO:0007669"/>
    <property type="project" value="UniProtKB-SubCell"/>
</dbReference>
<feature type="domain" description="RRM" evidence="7">
    <location>
        <begin position="124"/>
        <end position="201"/>
    </location>
</feature>
<dbReference type="GO" id="GO:0003729">
    <property type="term" value="F:mRNA binding"/>
    <property type="evidence" value="ECO:0007669"/>
    <property type="project" value="TreeGrafter"/>
</dbReference>
<dbReference type="InterPro" id="IPR051945">
    <property type="entry name" value="RRM_MRD1_RNA_proc_ribogen"/>
</dbReference>
<dbReference type="PANTHER" id="PTHR48039:SF5">
    <property type="entry name" value="RNA-BINDING PROTEIN 28"/>
    <property type="match status" value="1"/>
</dbReference>
<keyword evidence="4" id="KW-0539">Nucleus</keyword>
<evidence type="ECO:0000256" key="1">
    <source>
        <dbReference type="ARBA" id="ARBA00004123"/>
    </source>
</evidence>
<evidence type="ECO:0000256" key="6">
    <source>
        <dbReference type="SAM" id="MobiDB-lite"/>
    </source>
</evidence>
<accession>A0A8J6CC55</accession>
<feature type="compositionally biased region" description="Basic and acidic residues" evidence="6">
    <location>
        <begin position="780"/>
        <end position="789"/>
    </location>
</feature>
<evidence type="ECO:0000313" key="9">
    <source>
        <dbReference type="Proteomes" id="UP000751190"/>
    </source>
</evidence>
<proteinExistence type="predicted"/>
<dbReference type="OMA" id="FTHRHAL"/>
<feature type="compositionally biased region" description="Low complexity" evidence="6">
    <location>
        <begin position="704"/>
        <end position="720"/>
    </location>
</feature>
<dbReference type="SUPFAM" id="SSF54928">
    <property type="entry name" value="RNA-binding domain, RBD"/>
    <property type="match status" value="4"/>
</dbReference>
<feature type="region of interest" description="Disordered" evidence="6">
    <location>
        <begin position="277"/>
        <end position="367"/>
    </location>
</feature>
<dbReference type="OrthoDB" id="439808at2759"/>
<feature type="compositionally biased region" description="Gly residues" evidence="6">
    <location>
        <begin position="732"/>
        <end position="744"/>
    </location>
</feature>
<dbReference type="InterPro" id="IPR012677">
    <property type="entry name" value="Nucleotide-bd_a/b_plait_sf"/>
</dbReference>
<dbReference type="InterPro" id="IPR000504">
    <property type="entry name" value="RRM_dom"/>
</dbReference>
<comment type="subcellular location">
    <subcellularLocation>
        <location evidence="1">Nucleus</location>
    </subcellularLocation>
</comment>
<dbReference type="CDD" id="cd12414">
    <property type="entry name" value="RRM2_RBM28_like"/>
    <property type="match status" value="1"/>
</dbReference>
<feature type="domain" description="RRM" evidence="7">
    <location>
        <begin position="538"/>
        <end position="662"/>
    </location>
</feature>
<evidence type="ECO:0000313" key="8">
    <source>
        <dbReference type="EMBL" id="KAG8469537.1"/>
    </source>
</evidence>
<keyword evidence="9" id="KW-1185">Reference proteome</keyword>
<feature type="compositionally biased region" description="Acidic residues" evidence="6">
    <location>
        <begin position="333"/>
        <end position="343"/>
    </location>
</feature>
<dbReference type="SMART" id="SM00360">
    <property type="entry name" value="RRM"/>
    <property type="match status" value="4"/>
</dbReference>
<name>A0A8J6CC55_DIALT</name>
<reference evidence="8" key="1">
    <citation type="submission" date="2021-05" db="EMBL/GenBank/DDBJ databases">
        <title>The genome of the haptophyte Pavlova lutheri (Diacronema luteri, Pavlovales) - a model for lipid biosynthesis in eukaryotic algae.</title>
        <authorList>
            <person name="Hulatt C.J."/>
            <person name="Posewitz M.C."/>
        </authorList>
    </citation>
    <scope>NUCLEOTIDE SEQUENCE</scope>
    <source>
        <strain evidence="8">NIVA-4/92</strain>
    </source>
</reference>
<dbReference type="Gene3D" id="3.30.70.330">
    <property type="match status" value="4"/>
</dbReference>
<sequence length="867" mass="89390">MASASAELDEQTVFVENLPFDFTHDKLEAAFGDIGPVRECYVVGVPCRGIGFVKYALPTDARAAIELLHGKEVGGRKLRVSFSKRKDASRRDRAAREIGKGAAAAGCGRKPGPRASGEVARGRSRLIVRNLAWKVDEAALRTLFSAHGGVSEVVLPRTADGKGRGFAFVEMTSHAECADAIGSLNLAQLHSRPIAVDFAVAKDRYQAATVVGGGASDAAAATLGASAQPAAATVAQSAPGATAPLVAKRAAKAPGHRPSSAAAEAAAVVTTKAIKLAAEPPVDANEVSGQEEGEEESGQEEEAGAAKNDDDDDDEASAERGFTEEAGEAAADAMDEQGEESGEGADARVETRTLRRDGVPRAATPAGADELRRTAFVQNLSFEATADELKQALGASHGKVVSALLVTDKVTGLSRGSAFVRFASERSAAAACEESARATVGAEGEGIWLRGRQLRVLPAVDRSRASALIDENARERLASKKEGDSTHGKHAELASLGVLFPNAPEAASFAPAELRRHEQAWAKKKAKLKSPHFVVCKTRLSVRNVPWAMSETALGEIFLAAAQQAAMAGECEGAKAAPVLKHAKLVLEQSAGGAVDAAVGGGGGGAAPAAKPSRSAGFGFVEFAEHAHALAALRRLAFNAQALAVGGKPPPKRGLFVEFALDDTRKLELQRQRRERARARSRGGGMGDAESGQLAARWQIAAPDGAMRAGASRGAHSALGRGRGGARDAGRGRGGGRGSGGAGADGALAVAAVEPRADAPHGGRSRGGGRGAMASGQVRGVREQAEAETRGAPSPRATPTPAGSRGAKRPGPHAQQPRAGAEPVPERARKVRKASEAADDRAFDSLVARHKSTLASAASGLRDWMEL</sequence>
<feature type="compositionally biased region" description="Basic and acidic residues" evidence="6">
    <location>
        <begin position="345"/>
        <end position="359"/>
    </location>
</feature>
<feature type="compositionally biased region" description="Acidic residues" evidence="6">
    <location>
        <begin position="289"/>
        <end position="316"/>
    </location>
</feature>
<feature type="compositionally biased region" description="Basic and acidic residues" evidence="6">
    <location>
        <begin position="824"/>
        <end position="843"/>
    </location>
</feature>
<dbReference type="InterPro" id="IPR035979">
    <property type="entry name" value="RBD_domain_sf"/>
</dbReference>
<gene>
    <name evidence="8" type="ORF">KFE25_005992</name>
</gene>
<dbReference type="PROSITE" id="PS50102">
    <property type="entry name" value="RRM"/>
    <property type="match status" value="4"/>
</dbReference>
<evidence type="ECO:0000256" key="5">
    <source>
        <dbReference type="PROSITE-ProRule" id="PRU00176"/>
    </source>
</evidence>
<dbReference type="Proteomes" id="UP000751190">
    <property type="component" value="Unassembled WGS sequence"/>
</dbReference>
<dbReference type="AlphaFoldDB" id="A0A8J6CC55"/>
<dbReference type="PANTHER" id="PTHR48039">
    <property type="entry name" value="RNA-BINDING MOTIF PROTEIN 14B"/>
    <property type="match status" value="1"/>
</dbReference>
<feature type="compositionally biased region" description="Low complexity" evidence="6">
    <location>
        <begin position="100"/>
        <end position="115"/>
    </location>
</feature>
<comment type="caution">
    <text evidence="8">The sequence shown here is derived from an EMBL/GenBank/DDBJ whole genome shotgun (WGS) entry which is preliminary data.</text>
</comment>
<feature type="region of interest" description="Disordered" evidence="6">
    <location>
        <begin position="96"/>
        <end position="118"/>
    </location>
</feature>
<evidence type="ECO:0000256" key="2">
    <source>
        <dbReference type="ARBA" id="ARBA00022737"/>
    </source>
</evidence>
<evidence type="ECO:0000259" key="7">
    <source>
        <dbReference type="PROSITE" id="PS50102"/>
    </source>
</evidence>
<evidence type="ECO:0000256" key="4">
    <source>
        <dbReference type="ARBA" id="ARBA00023242"/>
    </source>
</evidence>
<organism evidence="8 9">
    <name type="scientific">Diacronema lutheri</name>
    <name type="common">Unicellular marine alga</name>
    <name type="synonym">Monochrysis lutheri</name>
    <dbReference type="NCBI Taxonomy" id="2081491"/>
    <lineage>
        <taxon>Eukaryota</taxon>
        <taxon>Haptista</taxon>
        <taxon>Haptophyta</taxon>
        <taxon>Pavlovophyceae</taxon>
        <taxon>Pavlovales</taxon>
        <taxon>Pavlovaceae</taxon>
        <taxon>Diacronema</taxon>
    </lineage>
</organism>
<keyword evidence="3 5" id="KW-0694">RNA-binding</keyword>
<dbReference type="EMBL" id="JAGTXO010000002">
    <property type="protein sequence ID" value="KAG8469537.1"/>
    <property type="molecule type" value="Genomic_DNA"/>
</dbReference>
<protein>
    <recommendedName>
        <fullName evidence="7">RRM domain-containing protein</fullName>
    </recommendedName>
</protein>
<keyword evidence="2" id="KW-0677">Repeat</keyword>
<feature type="domain" description="RRM" evidence="7">
    <location>
        <begin position="373"/>
        <end position="461"/>
    </location>
</feature>
<evidence type="ECO:0000256" key="3">
    <source>
        <dbReference type="ARBA" id="ARBA00022884"/>
    </source>
</evidence>
<feature type="region of interest" description="Disordered" evidence="6">
    <location>
        <begin position="670"/>
        <end position="845"/>
    </location>
</feature>
<feature type="domain" description="RRM" evidence="7">
    <location>
        <begin position="11"/>
        <end position="85"/>
    </location>
</feature>
<dbReference type="Pfam" id="PF00076">
    <property type="entry name" value="RRM_1"/>
    <property type="match status" value="3"/>
</dbReference>